<accession>L8JK75</accession>
<proteinExistence type="predicted"/>
<organism evidence="2 3">
    <name type="scientific">Photobacterium marinum</name>
    <dbReference type="NCBI Taxonomy" id="1056511"/>
    <lineage>
        <taxon>Bacteria</taxon>
        <taxon>Pseudomonadati</taxon>
        <taxon>Pseudomonadota</taxon>
        <taxon>Gammaproteobacteria</taxon>
        <taxon>Vibrionales</taxon>
        <taxon>Vibrionaceae</taxon>
        <taxon>Photobacterium</taxon>
    </lineage>
</organism>
<dbReference type="Gene3D" id="3.10.450.50">
    <property type="match status" value="1"/>
</dbReference>
<evidence type="ECO:0000313" key="2">
    <source>
        <dbReference type="EMBL" id="ELR67904.1"/>
    </source>
</evidence>
<dbReference type="OrthoDB" id="121974at2"/>
<protein>
    <recommendedName>
        <fullName evidence="1">DUF4440 domain-containing protein</fullName>
    </recommendedName>
</protein>
<name>L8JK75_9GAMM</name>
<dbReference type="Proteomes" id="UP000011134">
    <property type="component" value="Unassembled WGS sequence"/>
</dbReference>
<dbReference type="Pfam" id="PF14534">
    <property type="entry name" value="DUF4440"/>
    <property type="match status" value="1"/>
</dbReference>
<dbReference type="PATRIC" id="fig|1056511.3.peg.216"/>
<dbReference type="InterPro" id="IPR027843">
    <property type="entry name" value="DUF4440"/>
</dbReference>
<dbReference type="SUPFAM" id="SSF54427">
    <property type="entry name" value="NTF2-like"/>
    <property type="match status" value="1"/>
</dbReference>
<feature type="domain" description="DUF4440" evidence="1">
    <location>
        <begin position="5"/>
        <end position="109"/>
    </location>
</feature>
<dbReference type="AlphaFoldDB" id="L8JK75"/>
<sequence>MEILIEQEIALHQHEVRTNKTEAKRLLHPDFREVGISGISFDYKSIMAMMEEEEPSSLRIHSQDYECIELSHNVMLLLYKSAFIDNSGNYKHFAKRSSVWVFNGQQWQMKYHQGTECESFEIS</sequence>
<reference evidence="2 3" key="1">
    <citation type="submission" date="2012-12" db="EMBL/GenBank/DDBJ databases">
        <title>Genome Assembly of Photobacterium sp. AK15.</title>
        <authorList>
            <person name="Khatri I."/>
            <person name="Vaidya B."/>
            <person name="Srinivas T.N.R."/>
            <person name="Subramanian S."/>
            <person name="Pinnaka A."/>
        </authorList>
    </citation>
    <scope>NUCLEOTIDE SEQUENCE [LARGE SCALE GENOMIC DNA]</scope>
    <source>
        <strain evidence="2 3">AK15</strain>
    </source>
</reference>
<dbReference type="RefSeq" id="WP_007461462.1">
    <property type="nucleotide sequence ID" value="NZ_AMZO01000001.1"/>
</dbReference>
<evidence type="ECO:0000313" key="3">
    <source>
        <dbReference type="Proteomes" id="UP000011134"/>
    </source>
</evidence>
<dbReference type="InterPro" id="IPR032710">
    <property type="entry name" value="NTF2-like_dom_sf"/>
</dbReference>
<evidence type="ECO:0000259" key="1">
    <source>
        <dbReference type="Pfam" id="PF14534"/>
    </source>
</evidence>
<gene>
    <name evidence="2" type="ORF">C942_00212</name>
</gene>
<comment type="caution">
    <text evidence="2">The sequence shown here is derived from an EMBL/GenBank/DDBJ whole genome shotgun (WGS) entry which is preliminary data.</text>
</comment>
<dbReference type="EMBL" id="AMZO01000001">
    <property type="protein sequence ID" value="ELR67904.1"/>
    <property type="molecule type" value="Genomic_DNA"/>
</dbReference>
<keyword evidence="3" id="KW-1185">Reference proteome</keyword>